<feature type="region of interest" description="Disordered" evidence="1">
    <location>
        <begin position="1"/>
        <end position="32"/>
    </location>
</feature>
<evidence type="ECO:0000313" key="3">
    <source>
        <dbReference type="Proteomes" id="UP000501325"/>
    </source>
</evidence>
<organism evidence="2 3">
    <name type="scientific">Brevundimonas mediterranea</name>
    <dbReference type="NCBI Taxonomy" id="74329"/>
    <lineage>
        <taxon>Bacteria</taxon>
        <taxon>Pseudomonadati</taxon>
        <taxon>Pseudomonadota</taxon>
        <taxon>Alphaproteobacteria</taxon>
        <taxon>Caulobacterales</taxon>
        <taxon>Caulobacteraceae</taxon>
        <taxon>Brevundimonas</taxon>
    </lineage>
</organism>
<proteinExistence type="predicted"/>
<dbReference type="RefSeq" id="WP_154725878.1">
    <property type="nucleotide sequence ID" value="NZ_CP048751.1"/>
</dbReference>
<dbReference type="Proteomes" id="UP000501325">
    <property type="component" value="Chromosome"/>
</dbReference>
<accession>A0AB37E768</accession>
<reference evidence="2 3" key="1">
    <citation type="submission" date="2020-01" db="EMBL/GenBank/DDBJ databases">
        <authorList>
            <person name="Wang S."/>
        </authorList>
    </citation>
    <scope>NUCLEOTIDE SEQUENCE [LARGE SCALE GENOMIC DNA]</scope>
    <source>
        <strain evidence="2 3">D151-2-6</strain>
    </source>
</reference>
<dbReference type="EMBL" id="CP048751">
    <property type="protein sequence ID" value="QIH73007.1"/>
    <property type="molecule type" value="Genomic_DNA"/>
</dbReference>
<sequence>MSHLRDMAATAGMTLQDRRGERQEQAPPPEGELVVVDHPAAVGGLDPHQWIIVHTRSFEDSVEAMMAAAITFRPREAVSKLSTWLAFANYLTLHGAAPVDDLSTVVNAVMGAEPAVSHAKDDRGTHALSHYGSLPVAANATATWTPDIFSYTLGQEREGGSPEIDLIGRGRILVYGPDITLTSGEWKIEAEFDFLVFDDVVDLRFDWGHAEDTTTGFYKIEKAGRYKIEMTRSWLTNQTAELRLWVQHGMLHGQIHFLGAVVSRIA</sequence>
<protein>
    <submittedName>
        <fullName evidence="2">Uncharacterized protein</fullName>
    </submittedName>
</protein>
<name>A0AB37E768_9CAUL</name>
<dbReference type="KEGG" id="bmed:GYM46_08600"/>
<evidence type="ECO:0000256" key="1">
    <source>
        <dbReference type="SAM" id="MobiDB-lite"/>
    </source>
</evidence>
<evidence type="ECO:0000313" key="2">
    <source>
        <dbReference type="EMBL" id="QIH73007.1"/>
    </source>
</evidence>
<dbReference type="AlphaFoldDB" id="A0AB37E768"/>
<gene>
    <name evidence="2" type="ORF">GYM46_08600</name>
</gene>